<protein>
    <recommendedName>
        <fullName evidence="4 13">D-alanine--D-alanine ligase</fullName>
        <ecNumber evidence="4 13">6.3.2.4</ecNumber>
    </recommendedName>
    <alternativeName>
        <fullName evidence="13">D-Ala-D-Ala ligase</fullName>
    </alternativeName>
    <alternativeName>
        <fullName evidence="13">D-alanylalanine synthetase</fullName>
    </alternativeName>
</protein>
<dbReference type="InterPro" id="IPR000291">
    <property type="entry name" value="D-Ala_lig_Van_CS"/>
</dbReference>
<evidence type="ECO:0000256" key="8">
    <source>
        <dbReference type="ARBA" id="ARBA00022840"/>
    </source>
</evidence>
<dbReference type="GO" id="GO:0009252">
    <property type="term" value="P:peptidoglycan biosynthetic process"/>
    <property type="evidence" value="ECO:0007669"/>
    <property type="project" value="UniProtKB-UniRule"/>
</dbReference>
<keyword evidence="5 13" id="KW-0963">Cytoplasm</keyword>
<dbReference type="EMBL" id="CP036279">
    <property type="protein sequence ID" value="QDU63970.1"/>
    <property type="molecule type" value="Genomic_DNA"/>
</dbReference>
<evidence type="ECO:0000256" key="16">
    <source>
        <dbReference type="PROSITE-ProRule" id="PRU00409"/>
    </source>
</evidence>
<evidence type="ECO:0000256" key="9">
    <source>
        <dbReference type="ARBA" id="ARBA00022960"/>
    </source>
</evidence>
<sequence length="307" mass="33391">MLRVMVLRGGPSAEREISLKSGAAVAEACRALGHQTSEADIDPNDLSALDVPTDVIFPALHGFFGEDGQLQSLMESRGLCFVGSGSEACERTIDKISAKRIWRECGLPTSPWREVTPENLDELAGILTPPFVIKPVDQGSSLGVRVVKESGDALEALGQALESWPRVMVEPYLRGRELTVGFLGEGLLPIIEIVPATETFGYDAKYVDQRTRYVVQPGLSSPVRELIEEIASIAFASVGIRQLGRLDLILDERHGPMLLELNAIPGMTERSLVPMAARHVGLHFVEVIEQLLDHATRRHAGLAEVAT</sequence>
<evidence type="ECO:0000256" key="14">
    <source>
        <dbReference type="PIRSR" id="PIRSR039102-1"/>
    </source>
</evidence>
<keyword evidence="19" id="KW-1185">Reference proteome</keyword>
<keyword evidence="10 13" id="KW-0573">Peptidoglycan synthesis</keyword>
<comment type="cofactor">
    <cofactor evidence="15">
        <name>Mg(2+)</name>
        <dbReference type="ChEBI" id="CHEBI:18420"/>
    </cofactor>
    <cofactor evidence="15">
        <name>Mn(2+)</name>
        <dbReference type="ChEBI" id="CHEBI:29035"/>
    </cofactor>
    <text evidence="15">Binds 2 magnesium or manganese ions per subunit.</text>
</comment>
<feature type="binding site" evidence="15">
    <location>
        <position position="260"/>
    </location>
    <ligand>
        <name>Mg(2+)</name>
        <dbReference type="ChEBI" id="CHEBI:18420"/>
        <label>2</label>
    </ligand>
</feature>
<organism evidence="18 19">
    <name type="scientific">Kolteria novifilia</name>
    <dbReference type="NCBI Taxonomy" id="2527975"/>
    <lineage>
        <taxon>Bacteria</taxon>
        <taxon>Pseudomonadati</taxon>
        <taxon>Planctomycetota</taxon>
        <taxon>Planctomycetia</taxon>
        <taxon>Kolteriales</taxon>
        <taxon>Kolteriaceae</taxon>
        <taxon>Kolteria</taxon>
    </lineage>
</organism>
<dbReference type="PANTHER" id="PTHR23132:SF23">
    <property type="entry name" value="D-ALANINE--D-ALANINE LIGASE B"/>
    <property type="match status" value="1"/>
</dbReference>
<proteinExistence type="inferred from homology"/>
<evidence type="ECO:0000256" key="1">
    <source>
        <dbReference type="ARBA" id="ARBA00001936"/>
    </source>
</evidence>
<dbReference type="InterPro" id="IPR013815">
    <property type="entry name" value="ATP_grasp_subdomain_1"/>
</dbReference>
<dbReference type="GO" id="GO:0008716">
    <property type="term" value="F:D-alanine-D-alanine ligase activity"/>
    <property type="evidence" value="ECO:0007669"/>
    <property type="project" value="UniProtKB-UniRule"/>
</dbReference>
<evidence type="ECO:0000259" key="17">
    <source>
        <dbReference type="PROSITE" id="PS50975"/>
    </source>
</evidence>
<keyword evidence="15" id="KW-0464">Manganese</keyword>
<keyword evidence="15" id="KW-0479">Metal-binding</keyword>
<dbReference type="GO" id="GO:0005524">
    <property type="term" value="F:ATP binding"/>
    <property type="evidence" value="ECO:0007669"/>
    <property type="project" value="UniProtKB-UniRule"/>
</dbReference>
<dbReference type="GO" id="GO:0005737">
    <property type="term" value="C:cytoplasm"/>
    <property type="evidence" value="ECO:0007669"/>
    <property type="project" value="UniProtKB-SubCell"/>
</dbReference>
<evidence type="ECO:0000313" key="19">
    <source>
        <dbReference type="Proteomes" id="UP000317093"/>
    </source>
</evidence>
<feature type="active site" evidence="14">
    <location>
        <position position="140"/>
    </location>
</feature>
<dbReference type="KEGG" id="knv:Pan216_48510"/>
<feature type="domain" description="ATP-grasp" evidence="17">
    <location>
        <begin position="99"/>
        <end position="293"/>
    </location>
</feature>
<dbReference type="Pfam" id="PF01820">
    <property type="entry name" value="Dala_Dala_lig_N"/>
    <property type="match status" value="1"/>
</dbReference>
<evidence type="ECO:0000256" key="11">
    <source>
        <dbReference type="ARBA" id="ARBA00023316"/>
    </source>
</evidence>
<evidence type="ECO:0000256" key="7">
    <source>
        <dbReference type="ARBA" id="ARBA00022741"/>
    </source>
</evidence>
<dbReference type="UniPathway" id="UPA00219"/>
<keyword evidence="8 16" id="KW-0067">ATP-binding</keyword>
<dbReference type="Gene3D" id="3.40.50.20">
    <property type="match status" value="1"/>
</dbReference>
<dbReference type="PROSITE" id="PS50975">
    <property type="entry name" value="ATP_GRASP"/>
    <property type="match status" value="1"/>
</dbReference>
<dbReference type="PANTHER" id="PTHR23132">
    <property type="entry name" value="D-ALANINE--D-ALANINE LIGASE"/>
    <property type="match status" value="1"/>
</dbReference>
<dbReference type="PROSITE" id="PS00843">
    <property type="entry name" value="DALA_DALA_LIGASE_1"/>
    <property type="match status" value="1"/>
</dbReference>
<dbReference type="InterPro" id="IPR011127">
    <property type="entry name" value="Dala_Dala_lig_N"/>
</dbReference>
<evidence type="ECO:0000313" key="18">
    <source>
        <dbReference type="EMBL" id="QDU63970.1"/>
    </source>
</evidence>
<evidence type="ECO:0000256" key="12">
    <source>
        <dbReference type="ARBA" id="ARBA00047614"/>
    </source>
</evidence>
<comment type="pathway">
    <text evidence="13">Cell wall biogenesis; peptidoglycan biosynthesis.</text>
</comment>
<dbReference type="Proteomes" id="UP000317093">
    <property type="component" value="Chromosome"/>
</dbReference>
<dbReference type="Pfam" id="PF07478">
    <property type="entry name" value="Dala_Dala_lig_C"/>
    <property type="match status" value="1"/>
</dbReference>
<dbReference type="PIRSF" id="PIRSF039102">
    <property type="entry name" value="Ddl/VanB"/>
    <property type="match status" value="1"/>
</dbReference>
<accession>A0A518BAF1</accession>
<dbReference type="AlphaFoldDB" id="A0A518BAF1"/>
<keyword evidence="11 13" id="KW-0961">Cell wall biogenesis/degradation</keyword>
<dbReference type="InterPro" id="IPR016185">
    <property type="entry name" value="PreATP-grasp_dom_sf"/>
</dbReference>
<evidence type="ECO:0000256" key="10">
    <source>
        <dbReference type="ARBA" id="ARBA00022984"/>
    </source>
</evidence>
<dbReference type="InterPro" id="IPR005905">
    <property type="entry name" value="D_ala_D_ala"/>
</dbReference>
<evidence type="ECO:0000256" key="2">
    <source>
        <dbReference type="ARBA" id="ARBA00004496"/>
    </source>
</evidence>
<dbReference type="NCBIfam" id="NF002378">
    <property type="entry name" value="PRK01372.1"/>
    <property type="match status" value="1"/>
</dbReference>
<reference evidence="18 19" key="1">
    <citation type="submission" date="2019-02" db="EMBL/GenBank/DDBJ databases">
        <title>Deep-cultivation of Planctomycetes and their phenomic and genomic characterization uncovers novel biology.</title>
        <authorList>
            <person name="Wiegand S."/>
            <person name="Jogler M."/>
            <person name="Boedeker C."/>
            <person name="Pinto D."/>
            <person name="Vollmers J."/>
            <person name="Rivas-Marin E."/>
            <person name="Kohn T."/>
            <person name="Peeters S.H."/>
            <person name="Heuer A."/>
            <person name="Rast P."/>
            <person name="Oberbeckmann S."/>
            <person name="Bunk B."/>
            <person name="Jeske O."/>
            <person name="Meyerdierks A."/>
            <person name="Storesund J.E."/>
            <person name="Kallscheuer N."/>
            <person name="Luecker S."/>
            <person name="Lage O.M."/>
            <person name="Pohl T."/>
            <person name="Merkel B.J."/>
            <person name="Hornburger P."/>
            <person name="Mueller R.-W."/>
            <person name="Bruemmer F."/>
            <person name="Labrenz M."/>
            <person name="Spormann A.M."/>
            <person name="Op den Camp H."/>
            <person name="Overmann J."/>
            <person name="Amann R."/>
            <person name="Jetten M.S.M."/>
            <person name="Mascher T."/>
            <person name="Medema M.H."/>
            <person name="Devos D.P."/>
            <person name="Kaster A.-K."/>
            <person name="Ovreas L."/>
            <person name="Rohde M."/>
            <person name="Galperin M.Y."/>
            <person name="Jogler C."/>
        </authorList>
    </citation>
    <scope>NUCLEOTIDE SEQUENCE [LARGE SCALE GENOMIC DNA]</scope>
    <source>
        <strain evidence="18 19">Pan216</strain>
    </source>
</reference>
<feature type="active site" evidence="14">
    <location>
        <position position="14"/>
    </location>
</feature>
<evidence type="ECO:0000256" key="3">
    <source>
        <dbReference type="ARBA" id="ARBA00010871"/>
    </source>
</evidence>
<dbReference type="Gene3D" id="3.30.470.20">
    <property type="entry name" value="ATP-grasp fold, B domain"/>
    <property type="match status" value="1"/>
</dbReference>
<dbReference type="RefSeq" id="WP_419192890.1">
    <property type="nucleotide sequence ID" value="NZ_CP036279.1"/>
</dbReference>
<dbReference type="GO" id="GO:0008360">
    <property type="term" value="P:regulation of cell shape"/>
    <property type="evidence" value="ECO:0007669"/>
    <property type="project" value="UniProtKB-KW"/>
</dbReference>
<evidence type="ECO:0000256" key="15">
    <source>
        <dbReference type="PIRSR" id="PIRSR039102-3"/>
    </source>
</evidence>
<keyword evidence="15" id="KW-0460">Magnesium</keyword>
<evidence type="ECO:0000256" key="4">
    <source>
        <dbReference type="ARBA" id="ARBA00012216"/>
    </source>
</evidence>
<comment type="catalytic activity">
    <reaction evidence="12 13">
        <text>2 D-alanine + ATP = D-alanyl-D-alanine + ADP + phosphate + H(+)</text>
        <dbReference type="Rhea" id="RHEA:11224"/>
        <dbReference type="ChEBI" id="CHEBI:15378"/>
        <dbReference type="ChEBI" id="CHEBI:30616"/>
        <dbReference type="ChEBI" id="CHEBI:43474"/>
        <dbReference type="ChEBI" id="CHEBI:57416"/>
        <dbReference type="ChEBI" id="CHEBI:57822"/>
        <dbReference type="ChEBI" id="CHEBI:456216"/>
        <dbReference type="EC" id="6.3.2.4"/>
    </reaction>
</comment>
<dbReference type="SUPFAM" id="SSF52440">
    <property type="entry name" value="PreATP-grasp domain"/>
    <property type="match status" value="1"/>
</dbReference>
<dbReference type="InterPro" id="IPR011761">
    <property type="entry name" value="ATP-grasp"/>
</dbReference>
<feature type="binding site" evidence="15">
    <location>
        <position position="260"/>
    </location>
    <ligand>
        <name>Mg(2+)</name>
        <dbReference type="ChEBI" id="CHEBI:18420"/>
        <label>1</label>
    </ligand>
</feature>
<comment type="cofactor">
    <cofactor evidence="1">
        <name>Mn(2+)</name>
        <dbReference type="ChEBI" id="CHEBI:29035"/>
    </cofactor>
</comment>
<dbReference type="EC" id="6.3.2.4" evidence="4 13"/>
<dbReference type="GO" id="GO:0071555">
    <property type="term" value="P:cell wall organization"/>
    <property type="evidence" value="ECO:0007669"/>
    <property type="project" value="UniProtKB-KW"/>
</dbReference>
<keyword evidence="9 13" id="KW-0133">Cell shape</keyword>
<dbReference type="HAMAP" id="MF_00047">
    <property type="entry name" value="Dala_Dala_lig"/>
    <property type="match status" value="1"/>
</dbReference>
<name>A0A518BAF1_9BACT</name>
<evidence type="ECO:0000256" key="5">
    <source>
        <dbReference type="ARBA" id="ARBA00022490"/>
    </source>
</evidence>
<feature type="active site" evidence="14">
    <location>
        <position position="271"/>
    </location>
</feature>
<keyword evidence="7 16" id="KW-0547">Nucleotide-binding</keyword>
<dbReference type="SMART" id="SM01209">
    <property type="entry name" value="GARS_A"/>
    <property type="match status" value="1"/>
</dbReference>
<dbReference type="InterPro" id="IPR011095">
    <property type="entry name" value="Dala_Dala_lig_C"/>
</dbReference>
<dbReference type="Gene3D" id="3.30.1490.20">
    <property type="entry name" value="ATP-grasp fold, A domain"/>
    <property type="match status" value="1"/>
</dbReference>
<evidence type="ECO:0000256" key="13">
    <source>
        <dbReference type="HAMAP-Rule" id="MF_00047"/>
    </source>
</evidence>
<comment type="similarity">
    <text evidence="3 13">Belongs to the D-alanine--D-alanine ligase family.</text>
</comment>
<feature type="binding site" evidence="15">
    <location>
        <position position="247"/>
    </location>
    <ligand>
        <name>Mg(2+)</name>
        <dbReference type="ChEBI" id="CHEBI:18420"/>
        <label>1</label>
    </ligand>
</feature>
<comment type="subcellular location">
    <subcellularLocation>
        <location evidence="2 13">Cytoplasm</location>
    </subcellularLocation>
</comment>
<comment type="function">
    <text evidence="13">Cell wall formation.</text>
</comment>
<feature type="binding site" evidence="15">
    <location>
        <position position="262"/>
    </location>
    <ligand>
        <name>Mg(2+)</name>
        <dbReference type="ChEBI" id="CHEBI:18420"/>
        <label>2</label>
    </ligand>
</feature>
<keyword evidence="6 13" id="KW-0436">Ligase</keyword>
<evidence type="ECO:0000256" key="6">
    <source>
        <dbReference type="ARBA" id="ARBA00022598"/>
    </source>
</evidence>
<gene>
    <name evidence="13 18" type="primary">ddl</name>
    <name evidence="18" type="ORF">Pan216_48510</name>
</gene>
<dbReference type="SUPFAM" id="SSF56059">
    <property type="entry name" value="Glutathione synthetase ATP-binding domain-like"/>
    <property type="match status" value="1"/>
</dbReference>
<dbReference type="GO" id="GO:0046872">
    <property type="term" value="F:metal ion binding"/>
    <property type="evidence" value="ECO:0007669"/>
    <property type="project" value="UniProtKB-KW"/>
</dbReference>